<evidence type="ECO:0000313" key="2">
    <source>
        <dbReference type="Proteomes" id="UP000002706"/>
    </source>
</evidence>
<proteinExistence type="predicted"/>
<dbReference type="Proteomes" id="UP000002706">
    <property type="component" value="Chromosome"/>
</dbReference>
<evidence type="ECO:0000313" key="1">
    <source>
        <dbReference type="EMBL" id="ABB14273.1"/>
    </source>
</evidence>
<keyword evidence="2" id="KW-1185">Reference proteome</keyword>
<accession>Q3A8Z8</accession>
<dbReference type="InParanoid" id="Q3A8Z8"/>
<dbReference type="KEGG" id="chy:CHY_2593"/>
<sequence length="31" mass="3721">MAVVYIFNYRRITDNLPVFLDKSAEKVLKYN</sequence>
<name>Q3A8Z8_CARHZ</name>
<dbReference type="HOGENOM" id="CLU_3395711_0_0_9"/>
<dbReference type="EMBL" id="CP000141">
    <property type="protein sequence ID" value="ABB14273.1"/>
    <property type="molecule type" value="Genomic_DNA"/>
</dbReference>
<organism evidence="1 2">
    <name type="scientific">Carboxydothermus hydrogenoformans (strain ATCC BAA-161 / DSM 6008 / Z-2901)</name>
    <dbReference type="NCBI Taxonomy" id="246194"/>
    <lineage>
        <taxon>Bacteria</taxon>
        <taxon>Bacillati</taxon>
        <taxon>Bacillota</taxon>
        <taxon>Clostridia</taxon>
        <taxon>Thermoanaerobacterales</taxon>
        <taxon>Thermoanaerobacteraceae</taxon>
        <taxon>Carboxydothermus</taxon>
    </lineage>
</organism>
<protein>
    <submittedName>
        <fullName evidence="1">Uncharacterized protein</fullName>
    </submittedName>
</protein>
<dbReference type="AlphaFoldDB" id="Q3A8Z8"/>
<reference evidence="1 2" key="1">
    <citation type="journal article" date="2005" name="PLoS Genet.">
        <title>Life in hot carbon monoxide: the complete genome sequence of Carboxydothermus hydrogenoformans Z-2901.</title>
        <authorList>
            <person name="Wu M."/>
            <person name="Ren Q."/>
            <person name="Durkin A.S."/>
            <person name="Daugherty S.C."/>
            <person name="Brinkac L.M."/>
            <person name="Dodson R.J."/>
            <person name="Madupu R."/>
            <person name="Sullivan S.A."/>
            <person name="Kolonay J.F."/>
            <person name="Haft D.H."/>
            <person name="Nelson W.C."/>
            <person name="Tallon L.J."/>
            <person name="Jones K.M."/>
            <person name="Ulrich L.E."/>
            <person name="Gonzalez J.M."/>
            <person name="Zhulin I.B."/>
            <person name="Robb F.T."/>
            <person name="Eisen J.A."/>
        </authorList>
    </citation>
    <scope>NUCLEOTIDE SEQUENCE [LARGE SCALE GENOMIC DNA]</scope>
    <source>
        <strain evidence="2">ATCC BAA-161 / DSM 6008 / Z-2901</strain>
    </source>
</reference>
<gene>
    <name evidence="1" type="ordered locus">CHY_2593</name>
</gene>